<evidence type="ECO:0000313" key="2">
    <source>
        <dbReference type="EMBL" id="KIH83502.1"/>
    </source>
</evidence>
<comment type="caution">
    <text evidence="2">The sequence shown here is derived from an EMBL/GenBank/DDBJ whole genome shotgun (WGS) entry which is preliminary data.</text>
</comment>
<dbReference type="Pfam" id="PF13443">
    <property type="entry name" value="HTH_26"/>
    <property type="match status" value="1"/>
</dbReference>
<name>A0A0C2IEY7_9PSED</name>
<evidence type="ECO:0000313" key="3">
    <source>
        <dbReference type="Proteomes" id="UP000031535"/>
    </source>
</evidence>
<dbReference type="SMART" id="SM00530">
    <property type="entry name" value="HTH_XRE"/>
    <property type="match status" value="1"/>
</dbReference>
<dbReference type="CDD" id="cd00093">
    <property type="entry name" value="HTH_XRE"/>
    <property type="match status" value="1"/>
</dbReference>
<reference evidence="2 3" key="1">
    <citation type="submission" date="2015-01" db="EMBL/GenBank/DDBJ databases">
        <title>Complete genome of Pseudomonas batumici UCM B-321 producer of the batumin antibiotic with strong antistaphilococcal and potential anticancer activity.</title>
        <authorList>
            <person name="Klochko V.V."/>
            <person name="Zelena L.B."/>
            <person name="Elena K.A."/>
            <person name="Reva O.N."/>
        </authorList>
    </citation>
    <scope>NUCLEOTIDE SEQUENCE [LARGE SCALE GENOMIC DNA]</scope>
    <source>
        <strain evidence="2 3">UCM B-321</strain>
    </source>
</reference>
<dbReference type="InterPro" id="IPR010982">
    <property type="entry name" value="Lambda_DNA-bd_dom_sf"/>
</dbReference>
<organism evidence="2 3">
    <name type="scientific">Pseudomonas batumici</name>
    <dbReference type="NCBI Taxonomy" id="226910"/>
    <lineage>
        <taxon>Bacteria</taxon>
        <taxon>Pseudomonadati</taxon>
        <taxon>Pseudomonadota</taxon>
        <taxon>Gammaproteobacteria</taxon>
        <taxon>Pseudomonadales</taxon>
        <taxon>Pseudomonadaceae</taxon>
        <taxon>Pseudomonas</taxon>
    </lineage>
</organism>
<keyword evidence="3" id="KW-1185">Reference proteome</keyword>
<evidence type="ECO:0000259" key="1">
    <source>
        <dbReference type="PROSITE" id="PS50943"/>
    </source>
</evidence>
<protein>
    <recommendedName>
        <fullName evidence="1">HTH cro/C1-type domain-containing protein</fullName>
    </recommendedName>
</protein>
<dbReference type="PATRIC" id="fig|226910.6.peg.2618"/>
<dbReference type="InterPro" id="IPR001387">
    <property type="entry name" value="Cro/C1-type_HTH"/>
</dbReference>
<dbReference type="Gene3D" id="1.10.260.40">
    <property type="entry name" value="lambda repressor-like DNA-binding domains"/>
    <property type="match status" value="1"/>
</dbReference>
<dbReference type="SUPFAM" id="SSF47413">
    <property type="entry name" value="lambda repressor-like DNA-binding domains"/>
    <property type="match status" value="1"/>
</dbReference>
<feature type="domain" description="HTH cro/C1-type" evidence="1">
    <location>
        <begin position="22"/>
        <end position="75"/>
    </location>
</feature>
<dbReference type="EMBL" id="JXDG01000035">
    <property type="protein sequence ID" value="KIH83502.1"/>
    <property type="molecule type" value="Genomic_DNA"/>
</dbReference>
<dbReference type="Proteomes" id="UP000031535">
    <property type="component" value="Unassembled WGS sequence"/>
</dbReference>
<dbReference type="GO" id="GO:0003677">
    <property type="term" value="F:DNA binding"/>
    <property type="evidence" value="ECO:0007669"/>
    <property type="project" value="InterPro"/>
</dbReference>
<proteinExistence type="predicted"/>
<dbReference type="AlphaFoldDB" id="A0A0C2IEY7"/>
<dbReference type="STRING" id="226910.UCMB321_2628"/>
<sequence>MIPLVSDSNTYMTQITQLIATIKQRLKSAGMTYRDVAQALELSEPSVKRLLAGGRLTVERLAQFGDLLGLTMAELLQEAELSTPRLQMLTREQEAQLVSNEKLLLVAVCALNQWSLQDMVSAYHLSKAECIKHLLVLERMGLADLKPGNRIRLLVARDFDWLPDGPIRHFFVRQGLPDFMGSRFDEPDETLDFAHGMLTQSAYAQLQVEMHRLRSKLAALHNESLTAPLSEKRGTALLLAMRVWEPQAFRQLKRM</sequence>
<dbReference type="PROSITE" id="PS50943">
    <property type="entry name" value="HTH_CROC1"/>
    <property type="match status" value="1"/>
</dbReference>
<accession>A0A0C2IEY7</accession>
<gene>
    <name evidence="2" type="ORF">UCMB321_2628</name>
</gene>